<dbReference type="OrthoDB" id="9626941at2759"/>
<keyword evidence="2" id="KW-0472">Membrane</keyword>
<sequence>MAVVTEIPEEEPPSQLNSEVSSVQPAESGFLGSLVGSIMEPGVNKALFQAMNFSFLALIITLAAMAFLTSYNGHVLFLMAVSTGLWITMIWFVAEISKVQTQPQNAPTPFHSDPTAGNPTTTAPDLLSSSDIPAPLANGKTSAVSDPQIRQRK</sequence>
<feature type="transmembrane region" description="Helical" evidence="2">
    <location>
        <begin position="75"/>
        <end position="94"/>
    </location>
</feature>
<dbReference type="PANTHER" id="PTHR28251:SF1">
    <property type="entry name" value="V-TYPE ATPASE ASSEMBLY FACTOR PKR1"/>
    <property type="match status" value="1"/>
</dbReference>
<evidence type="ECO:0000256" key="1">
    <source>
        <dbReference type="SAM" id="MobiDB-lite"/>
    </source>
</evidence>
<keyword evidence="2" id="KW-1133">Transmembrane helix</keyword>
<proteinExistence type="predicted"/>
<evidence type="ECO:0000256" key="2">
    <source>
        <dbReference type="SAM" id="Phobius"/>
    </source>
</evidence>
<dbReference type="Pfam" id="PF08636">
    <property type="entry name" value="Pkr1"/>
    <property type="match status" value="1"/>
</dbReference>
<keyword evidence="4" id="KW-1185">Reference proteome</keyword>
<evidence type="ECO:0000313" key="4">
    <source>
        <dbReference type="Proteomes" id="UP000620104"/>
    </source>
</evidence>
<organism evidence="3 4">
    <name type="scientific">Naganishia liquefaciens</name>
    <dbReference type="NCBI Taxonomy" id="104408"/>
    <lineage>
        <taxon>Eukaryota</taxon>
        <taxon>Fungi</taxon>
        <taxon>Dikarya</taxon>
        <taxon>Basidiomycota</taxon>
        <taxon>Agaricomycotina</taxon>
        <taxon>Tremellomycetes</taxon>
        <taxon>Filobasidiales</taxon>
        <taxon>Filobasidiaceae</taxon>
        <taxon>Naganishia</taxon>
    </lineage>
</organism>
<name>A0A8H3TTL9_9TREE</name>
<accession>A0A8H3TTL9</accession>
<dbReference type="PANTHER" id="PTHR28251">
    <property type="entry name" value="V-TYPE ATPASE ASSEMBLY FACTOR PKR1"/>
    <property type="match status" value="1"/>
</dbReference>
<gene>
    <name evidence="3" type="ORF">NliqN6_3359</name>
</gene>
<protein>
    <submittedName>
        <fullName evidence="3">Uncharacterized protein</fullName>
    </submittedName>
</protein>
<dbReference type="Proteomes" id="UP000620104">
    <property type="component" value="Unassembled WGS sequence"/>
</dbReference>
<feature type="region of interest" description="Disordered" evidence="1">
    <location>
        <begin position="103"/>
        <end position="153"/>
    </location>
</feature>
<feature type="transmembrane region" description="Helical" evidence="2">
    <location>
        <begin position="46"/>
        <end position="68"/>
    </location>
</feature>
<reference evidence="3" key="1">
    <citation type="submission" date="2020-07" db="EMBL/GenBank/DDBJ databases">
        <title>Draft Genome Sequence of a Deep-Sea Yeast, Naganishia (Cryptococcus) liquefaciens strain N6.</title>
        <authorList>
            <person name="Han Y.W."/>
            <person name="Kajitani R."/>
            <person name="Morimoto H."/>
            <person name="Parhat M."/>
            <person name="Tsubouchi H."/>
            <person name="Bakenova O."/>
            <person name="Ogata M."/>
            <person name="Argunhan B."/>
            <person name="Aoki R."/>
            <person name="Kajiwara S."/>
            <person name="Itoh T."/>
            <person name="Iwasaki H."/>
        </authorList>
    </citation>
    <scope>NUCLEOTIDE SEQUENCE</scope>
    <source>
        <strain evidence="3">N6</strain>
    </source>
</reference>
<keyword evidence="2" id="KW-0812">Transmembrane</keyword>
<dbReference type="EMBL" id="BLZA01000019">
    <property type="protein sequence ID" value="GHJ86957.1"/>
    <property type="molecule type" value="Genomic_DNA"/>
</dbReference>
<dbReference type="GO" id="GO:0005789">
    <property type="term" value="C:endoplasmic reticulum membrane"/>
    <property type="evidence" value="ECO:0007669"/>
    <property type="project" value="TreeGrafter"/>
</dbReference>
<comment type="caution">
    <text evidence="3">The sequence shown here is derived from an EMBL/GenBank/DDBJ whole genome shotgun (WGS) entry which is preliminary data.</text>
</comment>
<feature type="compositionally biased region" description="Polar residues" evidence="1">
    <location>
        <begin position="115"/>
        <end position="131"/>
    </location>
</feature>
<evidence type="ECO:0000313" key="3">
    <source>
        <dbReference type="EMBL" id="GHJ86957.1"/>
    </source>
</evidence>
<dbReference type="AlphaFoldDB" id="A0A8H3TTL9"/>
<dbReference type="InterPro" id="IPR013945">
    <property type="entry name" value="Pkr1"/>
</dbReference>
<dbReference type="GO" id="GO:0070072">
    <property type="term" value="P:vacuolar proton-transporting V-type ATPase complex assembly"/>
    <property type="evidence" value="ECO:0007669"/>
    <property type="project" value="InterPro"/>
</dbReference>